<gene>
    <name evidence="2" type="ORF">PAECIP111802_04361</name>
</gene>
<protein>
    <recommendedName>
        <fullName evidence="1">Copper amine oxidase-like N-terminal domain-containing protein</fullName>
    </recommendedName>
</protein>
<organism evidence="2 3">
    <name type="scientific">Paenibacillus allorhizosphaerae</name>
    <dbReference type="NCBI Taxonomy" id="2849866"/>
    <lineage>
        <taxon>Bacteria</taxon>
        <taxon>Bacillati</taxon>
        <taxon>Bacillota</taxon>
        <taxon>Bacilli</taxon>
        <taxon>Bacillales</taxon>
        <taxon>Paenibacillaceae</taxon>
        <taxon>Paenibacillus</taxon>
    </lineage>
</organism>
<evidence type="ECO:0000313" key="3">
    <source>
        <dbReference type="Proteomes" id="UP000730618"/>
    </source>
</evidence>
<evidence type="ECO:0000313" key="2">
    <source>
        <dbReference type="EMBL" id="CAG7648964.1"/>
    </source>
</evidence>
<evidence type="ECO:0000259" key="1">
    <source>
        <dbReference type="Pfam" id="PF07833"/>
    </source>
</evidence>
<feature type="domain" description="Copper amine oxidase-like N-terminal" evidence="1">
    <location>
        <begin position="431"/>
        <end position="537"/>
    </location>
</feature>
<dbReference type="EMBL" id="CAJVCE010000013">
    <property type="protein sequence ID" value="CAG7648964.1"/>
    <property type="molecule type" value="Genomic_DNA"/>
</dbReference>
<dbReference type="InterPro" id="IPR012854">
    <property type="entry name" value="Cu_amine_oxidase-like_N"/>
</dbReference>
<dbReference type="Pfam" id="PF07833">
    <property type="entry name" value="Cu_amine_oxidN1"/>
    <property type="match status" value="1"/>
</dbReference>
<keyword evidence="3" id="KW-1185">Reference proteome</keyword>
<name>A0ABN7TNU6_9BACL</name>
<proteinExistence type="predicted"/>
<dbReference type="Proteomes" id="UP000730618">
    <property type="component" value="Unassembled WGS sequence"/>
</dbReference>
<accession>A0ABN7TNU6</accession>
<reference evidence="2 3" key="1">
    <citation type="submission" date="2021-06" db="EMBL/GenBank/DDBJ databases">
        <authorList>
            <person name="Criscuolo A."/>
        </authorList>
    </citation>
    <scope>NUCLEOTIDE SEQUENCE [LARGE SCALE GENOMIC DNA]</scope>
    <source>
        <strain evidence="3">CIP 111802</strain>
    </source>
</reference>
<sequence length="666" mass="75359">MGTMEIRWFRRLGIFGLIAMVLTSGAVPASAEGAGTRLTSESDQVLPMQLYHAGGASVKQQPVFRSNGEYEWKWMNRGNAAGQRNLLSDGNGTFYYYDYSNIIHAIGPNNELKWMSVPLKNEIVSMWLTNNGNIIVRAQVTKSTVHVIGKDEIPAKSDHVLLLNRDGQTLLDITLINPNDNFLFSINDHNRIVLLTLEGIVSYDLYGHKQWTYRDEIKISKDKLGQIFTNVMSFELKAGGMVTLLTREGQYITIDSKGQRVSAVKAVQKTIKIGGTNYIMLQGEDGLYWQGDKRLTEEEFRAEIENRPPRPKQTVRTVVWSGRSYSNTSEDNALVAKDQEGNILWTYFTPDSQYGYPTNIVCNENGDVYFTDFGGNIYGLDAQGNELFRLIRNNKSLTSSELAVTPDGGLLGRTGEIGMFRIGKRSIGVSVNGESVSFEQQPLLMNGTTMVPFRPVFEKLGLHVDWNETTRTIQGSKEGMDIRLELGQTEVTVNGERTVLSAAPEIINGTTYVPLRFVGEALKLQVEWDGMNREVRIGSPDQLAKQAVVRFMKHVEQGDDFKATADLSDSSQSINERVPALAPFFKRKQWMSDIQSMTAVESSEDTIIVNTIQRDRSYNFEEIREQVQNHWYQVKRTPDGQWKLEDADLFQRETIFQEEHEHEHEK</sequence>
<comment type="caution">
    <text evidence="2">The sequence shown here is derived from an EMBL/GenBank/DDBJ whole genome shotgun (WGS) entry which is preliminary data.</text>
</comment>